<dbReference type="GO" id="GO:0032511">
    <property type="term" value="P:late endosome to vacuole transport via multivesicular body sorting pathway"/>
    <property type="evidence" value="ECO:0007669"/>
    <property type="project" value="InterPro"/>
</dbReference>
<evidence type="ECO:0000256" key="1">
    <source>
        <dbReference type="ARBA" id="ARBA00004308"/>
    </source>
</evidence>
<evidence type="ECO:0000259" key="4">
    <source>
        <dbReference type="Pfam" id="PF04652"/>
    </source>
</evidence>
<comment type="subcellular location">
    <subcellularLocation>
        <location evidence="1">Endomembrane system</location>
    </subcellularLocation>
</comment>
<dbReference type="InterPro" id="IPR044538">
    <property type="entry name" value="Vta1-like"/>
</dbReference>
<dbReference type="Pfam" id="PF04652">
    <property type="entry name" value="Vta1"/>
    <property type="match status" value="1"/>
</dbReference>
<sequence>MPLAIPDELKKIQPVVRRAEELDRDKVKPESRIVAYYCRQYAVHTGIPLAGSSAGAKTCLGHLLEQLEGEKEAMSQFTREEAAFLCRKFATDIFDKADFEDREGKANKNTAKTFYAAATFLQILEQFYSPDAAESADNRARDRKKILYAKWKATDILNAIKEGREPTPGAYDPDEDAPGSEEEVEDEEGKPADKATDQTNGHEALPPAVPFVPSAAPTTRIVPAPVPPPPPYIPPSDDEEMAPPPAYPASDDDKDEPMTFSVPPPEDPVPPPKFSPPPRRIPAPAPPSSLFTVSNKGSTSHGNVSKTQLADATELTRFAMAALEDKDVELAAERLQQALKCLGR</sequence>
<dbReference type="InterPro" id="IPR023175">
    <property type="entry name" value="Vta1/CALS_N_sf"/>
</dbReference>
<dbReference type="AlphaFoldDB" id="A0A1Z5K285"/>
<feature type="region of interest" description="Disordered" evidence="3">
    <location>
        <begin position="160"/>
        <end position="308"/>
    </location>
</feature>
<dbReference type="Proteomes" id="UP000198406">
    <property type="component" value="Unassembled WGS sequence"/>
</dbReference>
<dbReference type="Gene3D" id="1.25.40.270">
    <property type="entry name" value="Vacuolar protein sorting-associated protein vta1"/>
    <property type="match status" value="1"/>
</dbReference>
<dbReference type="InterPro" id="IPR039431">
    <property type="entry name" value="Vta1/CALS_N"/>
</dbReference>
<feature type="compositionally biased region" description="Pro residues" evidence="3">
    <location>
        <begin position="224"/>
        <end position="234"/>
    </location>
</feature>
<feature type="compositionally biased region" description="Acidic residues" evidence="3">
    <location>
        <begin position="172"/>
        <end position="188"/>
    </location>
</feature>
<dbReference type="PANTHER" id="PTHR46009">
    <property type="entry name" value="VACUOLAR PROTEIN SORTING-ASSOCIATED PROTEIN VTA1 HOMOLOG"/>
    <property type="match status" value="1"/>
</dbReference>
<dbReference type="InParanoid" id="A0A1Z5K285"/>
<evidence type="ECO:0000313" key="6">
    <source>
        <dbReference type="Proteomes" id="UP000198406"/>
    </source>
</evidence>
<protein>
    <submittedName>
        <fullName evidence="5">Vacuolar protein sorting-associated protein VTA1</fullName>
    </submittedName>
</protein>
<name>A0A1Z5K285_FISSO</name>
<dbReference type="EMBL" id="BDSP01000144">
    <property type="protein sequence ID" value="GAX20181.1"/>
    <property type="molecule type" value="Genomic_DNA"/>
</dbReference>
<feature type="compositionally biased region" description="Polar residues" evidence="3">
    <location>
        <begin position="290"/>
        <end position="308"/>
    </location>
</feature>
<feature type="compositionally biased region" description="Pro residues" evidence="3">
    <location>
        <begin position="262"/>
        <end position="287"/>
    </location>
</feature>
<dbReference type="PANTHER" id="PTHR46009:SF1">
    <property type="entry name" value="VACUOLAR PROTEIN SORTING-ASSOCIATED PROTEIN VTA1 HOMOLOG"/>
    <property type="match status" value="1"/>
</dbReference>
<keyword evidence="6" id="KW-1185">Reference proteome</keyword>
<evidence type="ECO:0000256" key="3">
    <source>
        <dbReference type="SAM" id="MobiDB-lite"/>
    </source>
</evidence>
<gene>
    <name evidence="5" type="ORF">FisN_12Hh026</name>
</gene>
<keyword evidence="2" id="KW-0472">Membrane</keyword>
<evidence type="ECO:0000313" key="5">
    <source>
        <dbReference type="EMBL" id="GAX20181.1"/>
    </source>
</evidence>
<reference evidence="5 6" key="1">
    <citation type="journal article" date="2015" name="Plant Cell">
        <title>Oil accumulation by the oleaginous diatom Fistulifera solaris as revealed by the genome and transcriptome.</title>
        <authorList>
            <person name="Tanaka T."/>
            <person name="Maeda Y."/>
            <person name="Veluchamy A."/>
            <person name="Tanaka M."/>
            <person name="Abida H."/>
            <person name="Marechal E."/>
            <person name="Bowler C."/>
            <person name="Muto M."/>
            <person name="Sunaga Y."/>
            <person name="Tanaka M."/>
            <person name="Yoshino T."/>
            <person name="Taniguchi T."/>
            <person name="Fukuda Y."/>
            <person name="Nemoto M."/>
            <person name="Matsumoto M."/>
            <person name="Wong P.S."/>
            <person name="Aburatani S."/>
            <person name="Fujibuchi W."/>
        </authorList>
    </citation>
    <scope>NUCLEOTIDE SEQUENCE [LARGE SCALE GENOMIC DNA]</scope>
    <source>
        <strain evidence="5 6">JPCC DA0580</strain>
    </source>
</reference>
<proteinExistence type="predicted"/>
<comment type="caution">
    <text evidence="5">The sequence shown here is derived from an EMBL/GenBank/DDBJ whole genome shotgun (WGS) entry which is preliminary data.</text>
</comment>
<dbReference type="GO" id="GO:0005771">
    <property type="term" value="C:multivesicular body"/>
    <property type="evidence" value="ECO:0007669"/>
    <property type="project" value="TreeGrafter"/>
</dbReference>
<evidence type="ECO:0000256" key="2">
    <source>
        <dbReference type="ARBA" id="ARBA00023136"/>
    </source>
</evidence>
<accession>A0A1Z5K285</accession>
<dbReference type="OrthoDB" id="391137at2759"/>
<organism evidence="5 6">
    <name type="scientific">Fistulifera solaris</name>
    <name type="common">Oleaginous diatom</name>
    <dbReference type="NCBI Taxonomy" id="1519565"/>
    <lineage>
        <taxon>Eukaryota</taxon>
        <taxon>Sar</taxon>
        <taxon>Stramenopiles</taxon>
        <taxon>Ochrophyta</taxon>
        <taxon>Bacillariophyta</taxon>
        <taxon>Bacillariophyceae</taxon>
        <taxon>Bacillariophycidae</taxon>
        <taxon>Naviculales</taxon>
        <taxon>Naviculaceae</taxon>
        <taxon>Fistulifera</taxon>
    </lineage>
</organism>
<feature type="compositionally biased region" description="Low complexity" evidence="3">
    <location>
        <begin position="211"/>
        <end position="223"/>
    </location>
</feature>
<dbReference type="FunCoup" id="A0A1Z5K285">
    <property type="interactions" value="254"/>
</dbReference>
<feature type="domain" description="Vta1/callose synthase N-terminal" evidence="4">
    <location>
        <begin position="11"/>
        <end position="162"/>
    </location>
</feature>